<reference evidence="1" key="1">
    <citation type="submission" date="2023-03" db="EMBL/GenBank/DDBJ databases">
        <title>Massive genome expansion in bonnet fungi (Mycena s.s.) driven by repeated elements and novel gene families across ecological guilds.</title>
        <authorList>
            <consortium name="Lawrence Berkeley National Laboratory"/>
            <person name="Harder C.B."/>
            <person name="Miyauchi S."/>
            <person name="Viragh M."/>
            <person name="Kuo A."/>
            <person name="Thoen E."/>
            <person name="Andreopoulos B."/>
            <person name="Lu D."/>
            <person name="Skrede I."/>
            <person name="Drula E."/>
            <person name="Henrissat B."/>
            <person name="Morin E."/>
            <person name="Kohler A."/>
            <person name="Barry K."/>
            <person name="LaButti K."/>
            <person name="Morin E."/>
            <person name="Salamov A."/>
            <person name="Lipzen A."/>
            <person name="Mereny Z."/>
            <person name="Hegedus B."/>
            <person name="Baldrian P."/>
            <person name="Stursova M."/>
            <person name="Weitz H."/>
            <person name="Taylor A."/>
            <person name="Grigoriev I.V."/>
            <person name="Nagy L.G."/>
            <person name="Martin F."/>
            <person name="Kauserud H."/>
        </authorList>
    </citation>
    <scope>NUCLEOTIDE SEQUENCE</scope>
    <source>
        <strain evidence="1">CBHHK067</strain>
    </source>
</reference>
<dbReference type="Proteomes" id="UP001221757">
    <property type="component" value="Unassembled WGS sequence"/>
</dbReference>
<comment type="caution">
    <text evidence="1">The sequence shown here is derived from an EMBL/GenBank/DDBJ whole genome shotgun (WGS) entry which is preliminary data.</text>
</comment>
<sequence length="173" mass="19903">MRELGLLAAADEALAQLQVRHHRPARKDEREHPRVRLRRLKHELLQLERGQAREVRVREVRRDGPVAPDGQRGEGDGAADYVRKARLPEVDEWPQIGESVSERIDICRGRIMSRFAAGVKHHVLVVIKVEEVEAELFEVAAQQTPSEERVSPPHSNRMRFINRRLASSHGNWE</sequence>
<dbReference type="EMBL" id="JARKIE010000135">
    <property type="protein sequence ID" value="KAJ7678348.1"/>
    <property type="molecule type" value="Genomic_DNA"/>
</dbReference>
<name>A0AAD7GCG5_MYCRO</name>
<keyword evidence="2" id="KW-1185">Reference proteome</keyword>
<evidence type="ECO:0000313" key="1">
    <source>
        <dbReference type="EMBL" id="KAJ7678348.1"/>
    </source>
</evidence>
<proteinExistence type="predicted"/>
<organism evidence="1 2">
    <name type="scientific">Mycena rosella</name>
    <name type="common">Pink bonnet</name>
    <name type="synonym">Agaricus rosellus</name>
    <dbReference type="NCBI Taxonomy" id="1033263"/>
    <lineage>
        <taxon>Eukaryota</taxon>
        <taxon>Fungi</taxon>
        <taxon>Dikarya</taxon>
        <taxon>Basidiomycota</taxon>
        <taxon>Agaricomycotina</taxon>
        <taxon>Agaricomycetes</taxon>
        <taxon>Agaricomycetidae</taxon>
        <taxon>Agaricales</taxon>
        <taxon>Marasmiineae</taxon>
        <taxon>Mycenaceae</taxon>
        <taxon>Mycena</taxon>
    </lineage>
</organism>
<dbReference type="AlphaFoldDB" id="A0AAD7GCG5"/>
<accession>A0AAD7GCG5</accession>
<evidence type="ECO:0000313" key="2">
    <source>
        <dbReference type="Proteomes" id="UP001221757"/>
    </source>
</evidence>
<gene>
    <name evidence="1" type="ORF">B0H17DRAFT_1139419</name>
</gene>
<protein>
    <submittedName>
        <fullName evidence="1">Uncharacterized protein</fullName>
    </submittedName>
</protein>